<protein>
    <submittedName>
        <fullName evidence="2">Sialate O-acetylesterase</fullName>
    </submittedName>
</protein>
<reference evidence="2" key="1">
    <citation type="submission" date="2025-08" db="UniProtKB">
        <authorList>
            <consortium name="RefSeq"/>
        </authorList>
    </citation>
    <scope>IDENTIFICATION</scope>
</reference>
<dbReference type="PANTHER" id="PTHR22901">
    <property type="entry name" value="SIALATE O-ACETYLESTERASE"/>
    <property type="match status" value="1"/>
</dbReference>
<name>A0ABM3DKN3_SALSA</name>
<dbReference type="InterPro" id="IPR039329">
    <property type="entry name" value="SIAE"/>
</dbReference>
<evidence type="ECO:0000313" key="1">
    <source>
        <dbReference type="Proteomes" id="UP001652741"/>
    </source>
</evidence>
<evidence type="ECO:0000313" key="2">
    <source>
        <dbReference type="RefSeq" id="XP_045559355.1"/>
    </source>
</evidence>
<dbReference type="RefSeq" id="XP_045559355.1">
    <property type="nucleotide sequence ID" value="XM_045703399.1"/>
</dbReference>
<accession>A0ABM3DKN3</accession>
<gene>
    <name evidence="2" type="primary">LOC106581216</name>
</gene>
<dbReference type="GeneID" id="106581216"/>
<dbReference type="Gene3D" id="3.40.50.1110">
    <property type="entry name" value="SGNH hydrolase"/>
    <property type="match status" value="1"/>
</dbReference>
<dbReference type="SUPFAM" id="SSF52266">
    <property type="entry name" value="SGNH hydrolase"/>
    <property type="match status" value="1"/>
</dbReference>
<proteinExistence type="predicted"/>
<dbReference type="InterPro" id="IPR036514">
    <property type="entry name" value="SGNH_hydro_sf"/>
</dbReference>
<organism evidence="1 2">
    <name type="scientific">Salmo salar</name>
    <name type="common">Atlantic salmon</name>
    <dbReference type="NCBI Taxonomy" id="8030"/>
    <lineage>
        <taxon>Eukaryota</taxon>
        <taxon>Metazoa</taxon>
        <taxon>Chordata</taxon>
        <taxon>Craniata</taxon>
        <taxon>Vertebrata</taxon>
        <taxon>Euteleostomi</taxon>
        <taxon>Actinopterygii</taxon>
        <taxon>Neopterygii</taxon>
        <taxon>Teleostei</taxon>
        <taxon>Protacanthopterygii</taxon>
        <taxon>Salmoniformes</taxon>
        <taxon>Salmonidae</taxon>
        <taxon>Salmoninae</taxon>
        <taxon>Salmo</taxon>
    </lineage>
</organism>
<dbReference type="Proteomes" id="UP001652741">
    <property type="component" value="Chromosome ssa20"/>
</dbReference>
<keyword evidence="1" id="KW-1185">Reference proteome</keyword>
<sequence>MYSGLQFASYYGDHMVLQKAPERAVLWGYGPDDTEVTVFLSGGPFTNNAPAVSVAAGKWRMTLDPMEAGGPYNVTAVLQNNHSITLTDVLFGDVWLCGGQSNMAFTTSLVFKASEELALASKFLQEWRCPGLSPQQVWIGSGVMGEDFKHYSAVCWMFGRHLYKALKYPIGLVTSCWGGTPVEAWSSPRALKHCDLDRINGIPMPYTPSMYLSKRTNSVVECHDPSTSQHDLWYQVCLYICPEVSTYIKASLSEGFPNIRWHQTADYGFAPNLRMKNTFMAVAMDLGDEMSPFGSIHPRDKQGVAYRLSLGARAVAYGEEGVSFQGPFPSRVLVNDQYLNIIYNQRIFVAQSKDIFQKVWVPAPILQWGVNAVQVYTNYCSMDNVAGLRYAWRDWPCDFKACPVYSADGVLPAPPFTLNRWPDEQ</sequence>
<dbReference type="PANTHER" id="PTHR22901:SF0">
    <property type="entry name" value="SIALATE O-ACETYLESTERASE"/>
    <property type="match status" value="1"/>
</dbReference>